<evidence type="ECO:0000256" key="1">
    <source>
        <dbReference type="ARBA" id="ARBA00022679"/>
    </source>
</evidence>
<dbReference type="InterPro" id="IPR000608">
    <property type="entry name" value="UBC"/>
</dbReference>
<dbReference type="EMBL" id="WNWQ01000687">
    <property type="protein sequence ID" value="KAE9964581.1"/>
    <property type="molecule type" value="Genomic_DNA"/>
</dbReference>
<accession>A0A8H3U7Q4</accession>
<evidence type="ECO:0000313" key="5">
    <source>
        <dbReference type="EMBL" id="KAE9964581.1"/>
    </source>
</evidence>
<dbReference type="Proteomes" id="UP000433883">
    <property type="component" value="Unassembled WGS sequence"/>
</dbReference>
<evidence type="ECO:0000313" key="6">
    <source>
        <dbReference type="Proteomes" id="UP000433883"/>
    </source>
</evidence>
<dbReference type="PROSITE" id="PS50127">
    <property type="entry name" value="UBC_2"/>
    <property type="match status" value="1"/>
</dbReference>
<reference evidence="5 6" key="1">
    <citation type="submission" date="2019-11" db="EMBL/GenBank/DDBJ databases">
        <title>Venturia inaequalis Genome Resource.</title>
        <authorList>
            <person name="Lichtner F.J."/>
        </authorList>
    </citation>
    <scope>NUCLEOTIDE SEQUENCE [LARGE SCALE GENOMIC DNA]</scope>
    <source>
        <strain evidence="5">Bline_iso_100314</strain>
    </source>
</reference>
<keyword evidence="2" id="KW-0833">Ubl conjugation pathway</keyword>
<dbReference type="SMART" id="SM00212">
    <property type="entry name" value="UBCc"/>
    <property type="match status" value="1"/>
</dbReference>
<evidence type="ECO:0000256" key="2">
    <source>
        <dbReference type="ARBA" id="ARBA00022786"/>
    </source>
</evidence>
<organism evidence="5 6">
    <name type="scientific">Venturia inaequalis</name>
    <name type="common">Apple scab fungus</name>
    <dbReference type="NCBI Taxonomy" id="5025"/>
    <lineage>
        <taxon>Eukaryota</taxon>
        <taxon>Fungi</taxon>
        <taxon>Dikarya</taxon>
        <taxon>Ascomycota</taxon>
        <taxon>Pezizomycotina</taxon>
        <taxon>Dothideomycetes</taxon>
        <taxon>Pleosporomycetidae</taxon>
        <taxon>Venturiales</taxon>
        <taxon>Venturiaceae</taxon>
        <taxon>Venturia</taxon>
    </lineage>
</organism>
<comment type="caution">
    <text evidence="5">The sequence shown here is derived from an EMBL/GenBank/DDBJ whole genome shotgun (WGS) entry which is preliminary data.</text>
</comment>
<evidence type="ECO:0000256" key="3">
    <source>
        <dbReference type="SAM" id="MobiDB-lite"/>
    </source>
</evidence>
<feature type="domain" description="UBC core" evidence="4">
    <location>
        <begin position="685"/>
        <end position="844"/>
    </location>
</feature>
<name>A0A8H3U7Q4_VENIN</name>
<evidence type="ECO:0000259" key="4">
    <source>
        <dbReference type="PROSITE" id="PS50127"/>
    </source>
</evidence>
<dbReference type="AlphaFoldDB" id="A0A8H3U7Q4"/>
<dbReference type="GO" id="GO:0061631">
    <property type="term" value="F:ubiquitin conjugating enzyme activity"/>
    <property type="evidence" value="ECO:0007669"/>
    <property type="project" value="TreeGrafter"/>
</dbReference>
<feature type="region of interest" description="Disordered" evidence="3">
    <location>
        <begin position="1"/>
        <end position="83"/>
    </location>
</feature>
<feature type="compositionally biased region" description="Basic and acidic residues" evidence="3">
    <location>
        <begin position="1"/>
        <end position="26"/>
    </location>
</feature>
<gene>
    <name evidence="5" type="ORF">BLS_008218</name>
</gene>
<protein>
    <recommendedName>
        <fullName evidence="4">UBC core domain-containing protein</fullName>
    </recommendedName>
</protein>
<dbReference type="Pfam" id="PF00179">
    <property type="entry name" value="UQ_con"/>
    <property type="match status" value="1"/>
</dbReference>
<dbReference type="SUPFAM" id="SSF54495">
    <property type="entry name" value="UBC-like"/>
    <property type="match status" value="1"/>
</dbReference>
<keyword evidence="1" id="KW-0808">Transferase</keyword>
<feature type="region of interest" description="Disordered" evidence="3">
    <location>
        <begin position="375"/>
        <end position="403"/>
    </location>
</feature>
<dbReference type="Gene3D" id="3.10.110.10">
    <property type="entry name" value="Ubiquitin Conjugating Enzyme"/>
    <property type="match status" value="1"/>
</dbReference>
<sequence length="972" mass="108056">MSQPNDKDKEIAKKYQERFQKLDQQKATHTSSPASPAPAPPGVTTYHKPLPSFGPTQPQPPAFPSFGSAFPNPFNPSPHENHLSQPYLGSPHHYFSHAPLSLYGHMQTPGSSSSKKMLQSPYGYVQKPGPFIFDPFKELPTLEDGSEKVARELQATFDAEMASVTIPSMWPNASPFQSDKEYAMSLADGFDQQSGSPIAHSNTSLASPFATSSADMDGEYARQLQAELDAGGLHRTGAGRQNTFQPKEEQTVEIDLETDAVPLHAFGQQTLKKECASCKKHLLNSEKDVIQLTEKWLDKKGRVDSVLQCAKCLKNTCIGCGKLHKPYKPTSSPKDTTAEITMCCQDGRLFLIWALLCAAEHQKACKGRRDELFSKSTSSPRRANSDPPKSRRAIRPYNGTGYGGGPESYADFYDENDDIHLDDFPHNYLPPKVLALARRGRAAARPVAKPKDNTEDLLLTQVYSALTQLLPSLKGHPFDLEPPEVLAIMLKRSPVLEKAAELLRNDSLDDMTNRFKLYEALLGFVERLAGHSATAQTILAPGIVYPADAGLLSASFGENRYELRSSDKGRFKAETSRAISEVVLQLENPTSKMLQRSKAAKEDFETIEGQNMLSLCREVCKLAEFLKVNQQPSYNGKGKEPVKSQENLLKWHQEHCVDEVPDETFSTRYYFWKEQSKNDGVPAKGRMKSLMTELATLQTSLPEGIYVRHGSSRLDMMKVIIIGPHGSPYEGGLFEFDLWCPLPYPNTPPKMQFKTTGGGTAHFNPNLYTDGKVCLSLLGTWQGQPWIAAGPNKSTLLQLLISIQAMILCAEPWYNEPGREVRPNPAISADYNRYIQGLTIPHALTSWLRRDKVDDPIWKEVIEKHFHFNGQAILRSVRAWSEEAEEYLRKTALLAPMIRSPPLPGHLVVKPPSEMMPDFIEGVHPVFGRMAIQIPALARDFEKALQATFGIMDMENGNAVVGGEGKRKFGEA</sequence>
<dbReference type="PANTHER" id="PTHR46116">
    <property type="entry name" value="(E3-INDEPENDENT) E2 UBIQUITIN-CONJUGATING ENZYME"/>
    <property type="match status" value="1"/>
</dbReference>
<proteinExistence type="predicted"/>
<dbReference type="InterPro" id="IPR016135">
    <property type="entry name" value="UBQ-conjugating_enzyme/RWD"/>
</dbReference>
<dbReference type="PANTHER" id="PTHR46116:SF15">
    <property type="entry name" value="(E3-INDEPENDENT) E2 UBIQUITIN-CONJUGATING ENZYME"/>
    <property type="match status" value="1"/>
</dbReference>